<gene>
    <name evidence="2" type="ORF">HMPREF0813_01506</name>
</gene>
<feature type="transmembrane region" description="Helical" evidence="1">
    <location>
        <begin position="21"/>
        <end position="40"/>
    </location>
</feature>
<evidence type="ECO:0000313" key="3">
    <source>
        <dbReference type="Proteomes" id="UP000002973"/>
    </source>
</evidence>
<evidence type="ECO:0000313" key="2">
    <source>
        <dbReference type="EMBL" id="EFU21881.1"/>
    </source>
</evidence>
<dbReference type="EMBL" id="AECT01000036">
    <property type="protein sequence ID" value="EFU21881.1"/>
    <property type="molecule type" value="Genomic_DNA"/>
</dbReference>
<comment type="caution">
    <text evidence="2">The sequence shown here is derived from an EMBL/GenBank/DDBJ whole genome shotgun (WGS) entry which is preliminary data.</text>
</comment>
<keyword evidence="1" id="KW-0812">Transmembrane</keyword>
<organism evidence="2 3">
    <name type="scientific">Streptococcus anginosus F0211</name>
    <dbReference type="NCBI Taxonomy" id="706437"/>
    <lineage>
        <taxon>Bacteria</taxon>
        <taxon>Bacillati</taxon>
        <taxon>Bacillota</taxon>
        <taxon>Bacilli</taxon>
        <taxon>Lactobacillales</taxon>
        <taxon>Streptococcaceae</taxon>
        <taxon>Streptococcus</taxon>
        <taxon>Streptococcus anginosus group</taxon>
    </lineage>
</organism>
<sequence length="67" mass="7656">MQLKQVREEIANRDNRDKRTINLPPLFMLVIITGGVRKNFAVFSQFRVSQAQWELVVSPPQGCSTVP</sequence>
<protein>
    <submittedName>
        <fullName evidence="2">Uncharacterized protein</fullName>
    </submittedName>
</protein>
<dbReference type="Proteomes" id="UP000002973">
    <property type="component" value="Unassembled WGS sequence"/>
</dbReference>
<dbReference type="AlphaFoldDB" id="E6J2L6"/>
<evidence type="ECO:0000256" key="1">
    <source>
        <dbReference type="SAM" id="Phobius"/>
    </source>
</evidence>
<keyword evidence="1" id="KW-0472">Membrane</keyword>
<proteinExistence type="predicted"/>
<keyword evidence="1" id="KW-1133">Transmembrane helix</keyword>
<reference evidence="2 3" key="1">
    <citation type="submission" date="2010-11" db="EMBL/GenBank/DDBJ databases">
        <authorList>
            <person name="Weinstock G."/>
            <person name="Sodergren E."/>
            <person name="Clifton S."/>
            <person name="Fulton L."/>
            <person name="Fulton B."/>
            <person name="Courtney L."/>
            <person name="Fronick C."/>
            <person name="Harrison M."/>
            <person name="Strong C."/>
            <person name="Farmer C."/>
            <person name="Delahaunty K."/>
            <person name="Markovic C."/>
            <person name="Hall O."/>
            <person name="Minx P."/>
            <person name="Tomlinson C."/>
            <person name="Mitreva M."/>
            <person name="Hou S."/>
            <person name="Chen J."/>
            <person name="Wollam A."/>
            <person name="Pepin K.H."/>
            <person name="Johnson M."/>
            <person name="Bhonagiri V."/>
            <person name="Zhang X."/>
            <person name="Suruliraj S."/>
            <person name="Warren W."/>
            <person name="Chinwalla A."/>
            <person name="Mardis E.R."/>
            <person name="Wilson R.K."/>
        </authorList>
    </citation>
    <scope>NUCLEOTIDE SEQUENCE [LARGE SCALE GENOMIC DNA]</scope>
    <source>
        <strain evidence="2 3">F0211</strain>
    </source>
</reference>
<name>E6J2L6_STRAP</name>
<accession>E6J2L6</accession>